<feature type="transmembrane region" description="Helical" evidence="1">
    <location>
        <begin position="21"/>
        <end position="41"/>
    </location>
</feature>
<keyword evidence="3" id="KW-1185">Reference proteome</keyword>
<dbReference type="RefSeq" id="WP_192281644.1">
    <property type="nucleotide sequence ID" value="NZ_JACZDF010000008.1"/>
</dbReference>
<dbReference type="InterPro" id="IPR021443">
    <property type="entry name" value="DUF3093"/>
</dbReference>
<keyword evidence="1" id="KW-0472">Membrane</keyword>
<evidence type="ECO:0000313" key="3">
    <source>
        <dbReference type="Proteomes" id="UP000642107"/>
    </source>
</evidence>
<dbReference type="EMBL" id="JACZDF010000008">
    <property type="protein sequence ID" value="MBD9700292.1"/>
    <property type="molecule type" value="Genomic_DNA"/>
</dbReference>
<protein>
    <submittedName>
        <fullName evidence="2">DUF3093 domain-containing protein</fullName>
    </submittedName>
</protein>
<evidence type="ECO:0000313" key="2">
    <source>
        <dbReference type="EMBL" id="MBD9700292.1"/>
    </source>
</evidence>
<accession>A0ABR9DT48</accession>
<keyword evidence="1" id="KW-0812">Transmembrane</keyword>
<dbReference type="Proteomes" id="UP000642107">
    <property type="component" value="Unassembled WGS sequence"/>
</dbReference>
<keyword evidence="1" id="KW-1133">Transmembrane helix</keyword>
<evidence type="ECO:0000256" key="1">
    <source>
        <dbReference type="SAM" id="Phobius"/>
    </source>
</evidence>
<organism evidence="2 3">
    <name type="scientific">Flavimobilis rhizosphaerae</name>
    <dbReference type="NCBI Taxonomy" id="2775421"/>
    <lineage>
        <taxon>Bacteria</taxon>
        <taxon>Bacillati</taxon>
        <taxon>Actinomycetota</taxon>
        <taxon>Actinomycetes</taxon>
        <taxon>Micrococcales</taxon>
        <taxon>Jonesiaceae</taxon>
        <taxon>Flavimobilis</taxon>
    </lineage>
</organism>
<sequence length="157" mass="16088">MSSAPTPAPGTSTYRERLVPGPAGVAAVVLFAVMCGLVVLVSSTVAAAITSLTVLVVGLVLVAVTSPVVEVRGRELHAGRAHIPVDLLGETEVLDADGVRTALGPGYDPRSFACLRTWTKGAVTARVLDPADPTPSWLVSTRRPAALRAAIEAARGA</sequence>
<reference evidence="2 3" key="1">
    <citation type="submission" date="2020-09" db="EMBL/GenBank/DDBJ databases">
        <title>Flavimobilis rhizosphaerae sp. nov., isolated from rhizosphere soil of Spartina alterniflora.</title>
        <authorList>
            <person name="Hanqin C."/>
        </authorList>
    </citation>
    <scope>NUCLEOTIDE SEQUENCE [LARGE SCALE GENOMIC DNA]</scope>
    <source>
        <strain evidence="2 3">GY 10621</strain>
    </source>
</reference>
<name>A0ABR9DT48_9MICO</name>
<comment type="caution">
    <text evidence="2">The sequence shown here is derived from an EMBL/GenBank/DDBJ whole genome shotgun (WGS) entry which is preliminary data.</text>
</comment>
<gene>
    <name evidence="2" type="ORF">IGS67_12465</name>
</gene>
<feature type="transmembrane region" description="Helical" evidence="1">
    <location>
        <begin position="47"/>
        <end position="69"/>
    </location>
</feature>
<dbReference type="Pfam" id="PF11292">
    <property type="entry name" value="DUF3093"/>
    <property type="match status" value="1"/>
</dbReference>
<proteinExistence type="predicted"/>